<evidence type="ECO:0000313" key="1">
    <source>
        <dbReference type="EMBL" id="QJA57109.1"/>
    </source>
</evidence>
<sequence length="54" mass="5783">MPTSKETVICNSVGSEEDCVVCRHRHPHPHSIGCGRGNGCGTAHCVPVKEDFHA</sequence>
<dbReference type="EMBL" id="MT141601">
    <property type="protein sequence ID" value="QJA68261.1"/>
    <property type="molecule type" value="Genomic_DNA"/>
</dbReference>
<dbReference type="AlphaFoldDB" id="A0A6M3II20"/>
<gene>
    <name evidence="2" type="ORF">MM415A07419_0008</name>
    <name evidence="1" type="ORF">MM415B01715_0021</name>
</gene>
<protein>
    <submittedName>
        <fullName evidence="1">Uncharacterized protein</fullName>
    </submittedName>
</protein>
<evidence type="ECO:0000313" key="2">
    <source>
        <dbReference type="EMBL" id="QJA68261.1"/>
    </source>
</evidence>
<proteinExistence type="predicted"/>
<reference evidence="1" key="1">
    <citation type="submission" date="2020-03" db="EMBL/GenBank/DDBJ databases">
        <title>The deep terrestrial virosphere.</title>
        <authorList>
            <person name="Holmfeldt K."/>
            <person name="Nilsson E."/>
            <person name="Simone D."/>
            <person name="Lopez-Fernandez M."/>
            <person name="Wu X."/>
            <person name="de Brujin I."/>
            <person name="Lundin D."/>
            <person name="Andersson A."/>
            <person name="Bertilsson S."/>
            <person name="Dopson M."/>
        </authorList>
    </citation>
    <scope>NUCLEOTIDE SEQUENCE</scope>
    <source>
        <strain evidence="2">MM415A07419</strain>
        <strain evidence="1">MM415B01715</strain>
    </source>
</reference>
<organism evidence="1">
    <name type="scientific">viral metagenome</name>
    <dbReference type="NCBI Taxonomy" id="1070528"/>
    <lineage>
        <taxon>unclassified sequences</taxon>
        <taxon>metagenomes</taxon>
        <taxon>organismal metagenomes</taxon>
    </lineage>
</organism>
<name>A0A6M3II20_9ZZZZ</name>
<dbReference type="EMBL" id="MT141254">
    <property type="protein sequence ID" value="QJA57109.1"/>
    <property type="molecule type" value="Genomic_DNA"/>
</dbReference>
<accession>A0A6M3II20</accession>